<evidence type="ECO:0000313" key="3">
    <source>
        <dbReference type="Proteomes" id="UP001066276"/>
    </source>
</evidence>
<sequence>MPGLLSSLLSFTAGPGCSLRHSPVRPLFLLSAHLEPARTGPGRRASACQPGRPAAAARGSPSPPRAPPERLGHGAPGSRHLVALIILHPLFKPAHAGARISGTQGSGAE</sequence>
<proteinExistence type="predicted"/>
<name>A0AAV7VPF4_PLEWA</name>
<reference evidence="2" key="1">
    <citation type="journal article" date="2022" name="bioRxiv">
        <title>Sequencing and chromosome-scale assembly of the giantPleurodeles waltlgenome.</title>
        <authorList>
            <person name="Brown T."/>
            <person name="Elewa A."/>
            <person name="Iarovenko S."/>
            <person name="Subramanian E."/>
            <person name="Araus A.J."/>
            <person name="Petzold A."/>
            <person name="Susuki M."/>
            <person name="Suzuki K.-i.T."/>
            <person name="Hayashi T."/>
            <person name="Toyoda A."/>
            <person name="Oliveira C."/>
            <person name="Osipova E."/>
            <person name="Leigh N.D."/>
            <person name="Simon A."/>
            <person name="Yun M.H."/>
        </authorList>
    </citation>
    <scope>NUCLEOTIDE SEQUENCE</scope>
    <source>
        <strain evidence="2">20211129_DDA</strain>
        <tissue evidence="2">Liver</tissue>
    </source>
</reference>
<dbReference type="AlphaFoldDB" id="A0AAV7VPF4"/>
<evidence type="ECO:0000313" key="2">
    <source>
        <dbReference type="EMBL" id="KAJ1203553.1"/>
    </source>
</evidence>
<gene>
    <name evidence="2" type="ORF">NDU88_007338</name>
</gene>
<organism evidence="2 3">
    <name type="scientific">Pleurodeles waltl</name>
    <name type="common">Iberian ribbed newt</name>
    <dbReference type="NCBI Taxonomy" id="8319"/>
    <lineage>
        <taxon>Eukaryota</taxon>
        <taxon>Metazoa</taxon>
        <taxon>Chordata</taxon>
        <taxon>Craniata</taxon>
        <taxon>Vertebrata</taxon>
        <taxon>Euteleostomi</taxon>
        <taxon>Amphibia</taxon>
        <taxon>Batrachia</taxon>
        <taxon>Caudata</taxon>
        <taxon>Salamandroidea</taxon>
        <taxon>Salamandridae</taxon>
        <taxon>Pleurodelinae</taxon>
        <taxon>Pleurodeles</taxon>
    </lineage>
</organism>
<feature type="region of interest" description="Disordered" evidence="1">
    <location>
        <begin position="38"/>
        <end position="76"/>
    </location>
</feature>
<dbReference type="Proteomes" id="UP001066276">
    <property type="component" value="Chromosome 2_1"/>
</dbReference>
<keyword evidence="3" id="KW-1185">Reference proteome</keyword>
<feature type="compositionally biased region" description="Low complexity" evidence="1">
    <location>
        <begin position="45"/>
        <end position="60"/>
    </location>
</feature>
<accession>A0AAV7VPF4</accession>
<evidence type="ECO:0000256" key="1">
    <source>
        <dbReference type="SAM" id="MobiDB-lite"/>
    </source>
</evidence>
<comment type="caution">
    <text evidence="2">The sequence shown here is derived from an EMBL/GenBank/DDBJ whole genome shotgun (WGS) entry which is preliminary data.</text>
</comment>
<dbReference type="EMBL" id="JANPWB010000003">
    <property type="protein sequence ID" value="KAJ1203553.1"/>
    <property type="molecule type" value="Genomic_DNA"/>
</dbReference>
<protein>
    <submittedName>
        <fullName evidence="2">Uncharacterized protein</fullName>
    </submittedName>
</protein>